<dbReference type="Proteomes" id="UP001055712">
    <property type="component" value="Unassembled WGS sequence"/>
</dbReference>
<dbReference type="Pfam" id="PF00665">
    <property type="entry name" value="rve"/>
    <property type="match status" value="1"/>
</dbReference>
<dbReference type="InterPro" id="IPR054722">
    <property type="entry name" value="PolX-like_BBD"/>
</dbReference>
<organism evidence="3 4">
    <name type="scientific">Chlorella vulgaris</name>
    <name type="common">Green alga</name>
    <dbReference type="NCBI Taxonomy" id="3077"/>
    <lineage>
        <taxon>Eukaryota</taxon>
        <taxon>Viridiplantae</taxon>
        <taxon>Chlorophyta</taxon>
        <taxon>core chlorophytes</taxon>
        <taxon>Trebouxiophyceae</taxon>
        <taxon>Chlorellales</taxon>
        <taxon>Chlorellaceae</taxon>
        <taxon>Chlorella clade</taxon>
        <taxon>Chlorella</taxon>
    </lineage>
</organism>
<feature type="domain" description="Integrase catalytic" evidence="2">
    <location>
        <begin position="194"/>
        <end position="359"/>
    </location>
</feature>
<dbReference type="Pfam" id="PF25597">
    <property type="entry name" value="SH3_retrovirus"/>
    <property type="match status" value="1"/>
</dbReference>
<dbReference type="PANTHER" id="PTHR42648:SF28">
    <property type="entry name" value="TRANSPOSON-ENCODED PROTEIN WITH RIBONUCLEASE H-LIKE AND RETROVIRUS ZINC FINGER-LIKE DOMAINS"/>
    <property type="match status" value="1"/>
</dbReference>
<dbReference type="EMBL" id="SIDB01000001">
    <property type="protein sequence ID" value="KAI3438349.1"/>
    <property type="molecule type" value="Genomic_DNA"/>
</dbReference>
<dbReference type="Pfam" id="PF22936">
    <property type="entry name" value="Pol_BBD"/>
    <property type="match status" value="1"/>
</dbReference>
<dbReference type="InterPro" id="IPR057670">
    <property type="entry name" value="SH3_retrovirus"/>
</dbReference>
<reference evidence="3" key="2">
    <citation type="submission" date="2020-11" db="EMBL/GenBank/DDBJ databases">
        <authorList>
            <person name="Cecchin M."/>
            <person name="Marcolungo L."/>
            <person name="Rossato M."/>
            <person name="Girolomoni L."/>
            <person name="Cosentino E."/>
            <person name="Cuine S."/>
            <person name="Li-Beisson Y."/>
            <person name="Delledonne M."/>
            <person name="Ballottari M."/>
        </authorList>
    </citation>
    <scope>NUCLEOTIDE SEQUENCE</scope>
    <source>
        <strain evidence="3">211/11P</strain>
        <tissue evidence="3">Whole cell</tissue>
    </source>
</reference>
<keyword evidence="4" id="KW-1185">Reference proteome</keyword>
<dbReference type="Gene3D" id="3.30.420.10">
    <property type="entry name" value="Ribonuclease H-like superfamily/Ribonuclease H"/>
    <property type="match status" value="1"/>
</dbReference>
<dbReference type="InterPro" id="IPR036397">
    <property type="entry name" value="RNaseH_sf"/>
</dbReference>
<dbReference type="PROSITE" id="PS50994">
    <property type="entry name" value="INTEGRASE"/>
    <property type="match status" value="1"/>
</dbReference>
<comment type="caution">
    <text evidence="3">The sequence shown here is derived from an EMBL/GenBank/DDBJ whole genome shotgun (WGS) entry which is preliminary data.</text>
</comment>
<sequence>MTPDGSALMNKRPAPDITITFGNGGTGKAAAVGDVLLHAPEASFLLRDVLHIPEATENLISVRHATNNGLDFKFTSTACEIWRNAAKLASTSCNGDSIYYLDGWITPEQQQQSAHSAMKTPPLLAHTAKETPLLWHKRYAHLGFGGLSKLKSSNMVTGIHTTTTEFQAAGEGSLCEACVLGKQHRLPFTASGTSSNRPLQLLHTDVCGPLPITSSGGNNYFLTLLDDYSRLSIVIPLARKSDVAQTVIDTITLLENQTGNRVKSVRSDNGTEYLNHKLERFYRDKGIHMQTTNRYTPEQNGAAERLNRTLIEKVRPMLAESGLPKSMWAEAVVTASYIRNRSPVKGRELTPWELFYGSKPDVSHLRTFGARAYALTPKQLRNKLESVSQPGRFIGYPSGTKGYKILLDSGDTVISRDVIFSETDSSSSSSSSSILPQPISRPPLEVVSINDDAVDSDSAGAAQLEEQEQPPLLAPPAAQLHALQDYCNAKKLTVNAKKTQVMIMRPGGGSGNGKLAAGESFEYAGLLLEVASSTKYLGLTFSQLSKQHGFASCADVLAKAGRQAMFAMRRRAWELGACLVEQQCMLFDVFVKPVLSYGCELWGVDVLLRPDCSSVERVHRWFCRRVQGLPKQVTAAISLAELGRQPLQSFWIQQLVRFWNRLQNSAADEDRVLGHFRMAH</sequence>
<dbReference type="InterPro" id="IPR025724">
    <property type="entry name" value="GAG-pre-integrase_dom"/>
</dbReference>
<evidence type="ECO:0000259" key="2">
    <source>
        <dbReference type="PROSITE" id="PS50994"/>
    </source>
</evidence>
<evidence type="ECO:0000313" key="4">
    <source>
        <dbReference type="Proteomes" id="UP001055712"/>
    </source>
</evidence>
<dbReference type="GO" id="GO:0008233">
    <property type="term" value="F:peptidase activity"/>
    <property type="evidence" value="ECO:0007669"/>
    <property type="project" value="UniProtKB-KW"/>
</dbReference>
<keyword evidence="1" id="KW-0645">Protease</keyword>
<accession>A0A9D4TYQ2</accession>
<proteinExistence type="predicted"/>
<dbReference type="GO" id="GO:0006508">
    <property type="term" value="P:proteolysis"/>
    <property type="evidence" value="ECO:0007669"/>
    <property type="project" value="UniProtKB-KW"/>
</dbReference>
<reference evidence="3" key="1">
    <citation type="journal article" date="2019" name="Plant J.">
        <title>Chlorella vulgaris genome assembly and annotation reveals the molecular basis for metabolic acclimation to high light conditions.</title>
        <authorList>
            <person name="Cecchin M."/>
            <person name="Marcolungo L."/>
            <person name="Rossato M."/>
            <person name="Girolomoni L."/>
            <person name="Cosentino E."/>
            <person name="Cuine S."/>
            <person name="Li-Beisson Y."/>
            <person name="Delledonne M."/>
            <person name="Ballottari M."/>
        </authorList>
    </citation>
    <scope>NUCLEOTIDE SEQUENCE</scope>
    <source>
        <strain evidence="3">211/11P</strain>
    </source>
</reference>
<name>A0A9D4TYQ2_CHLVU</name>
<dbReference type="GO" id="GO:0015074">
    <property type="term" value="P:DNA integration"/>
    <property type="evidence" value="ECO:0007669"/>
    <property type="project" value="InterPro"/>
</dbReference>
<gene>
    <name evidence="3" type="ORF">D9Q98_000781</name>
</gene>
<dbReference type="InterPro" id="IPR012337">
    <property type="entry name" value="RNaseH-like_sf"/>
</dbReference>
<dbReference type="Pfam" id="PF13976">
    <property type="entry name" value="gag_pre-integrs"/>
    <property type="match status" value="1"/>
</dbReference>
<dbReference type="AlphaFoldDB" id="A0A9D4TYQ2"/>
<protein>
    <recommendedName>
        <fullName evidence="2">Integrase catalytic domain-containing protein</fullName>
    </recommendedName>
</protein>
<dbReference type="SUPFAM" id="SSF53098">
    <property type="entry name" value="Ribonuclease H-like"/>
    <property type="match status" value="1"/>
</dbReference>
<dbReference type="PANTHER" id="PTHR42648">
    <property type="entry name" value="TRANSPOSASE, PUTATIVE-RELATED"/>
    <property type="match status" value="1"/>
</dbReference>
<keyword evidence="1" id="KW-0378">Hydrolase</keyword>
<dbReference type="GO" id="GO:0003676">
    <property type="term" value="F:nucleic acid binding"/>
    <property type="evidence" value="ECO:0007669"/>
    <property type="project" value="InterPro"/>
</dbReference>
<evidence type="ECO:0000256" key="1">
    <source>
        <dbReference type="ARBA" id="ARBA00022670"/>
    </source>
</evidence>
<dbReference type="InterPro" id="IPR039537">
    <property type="entry name" value="Retrotran_Ty1/copia-like"/>
</dbReference>
<dbReference type="OrthoDB" id="2014938at2759"/>
<dbReference type="InterPro" id="IPR001584">
    <property type="entry name" value="Integrase_cat-core"/>
</dbReference>
<evidence type="ECO:0000313" key="3">
    <source>
        <dbReference type="EMBL" id="KAI3438349.1"/>
    </source>
</evidence>